<dbReference type="InterPro" id="IPR036390">
    <property type="entry name" value="WH_DNA-bd_sf"/>
</dbReference>
<feature type="domain" description="HTH gntR-type" evidence="4">
    <location>
        <begin position="13"/>
        <end position="80"/>
    </location>
</feature>
<dbReference type="InterPro" id="IPR036388">
    <property type="entry name" value="WH-like_DNA-bd_sf"/>
</dbReference>
<sequence length="226" mass="25105">MPALTHPDPLVHTSVNEAIYRRLRDHLMRGDYAAGAVLGIQELADAFGTSAMPVREALRRLVTQRALEPMKSRSVRVPVISRASLEDIRRARVLIEGHVTAWAVEHITAPELAELRALADQIGRSLSDTASVQAGLENNQRFHFTIYRAARSDSMLATIESLWLQSGPYLRATRELMHSDERPSAELHAAIVDAIARRDADSARAVMAQDISWAFDRLQALQPAMP</sequence>
<dbReference type="Gene3D" id="1.20.120.530">
    <property type="entry name" value="GntR ligand-binding domain-like"/>
    <property type="match status" value="1"/>
</dbReference>
<dbReference type="PROSITE" id="PS50949">
    <property type="entry name" value="HTH_GNTR"/>
    <property type="match status" value="1"/>
</dbReference>
<reference evidence="5 6" key="1">
    <citation type="submission" date="2017-05" db="EMBL/GenBank/DDBJ databases">
        <title>Complete and WGS of Bordetella genogroups.</title>
        <authorList>
            <person name="Spilker T."/>
            <person name="Lipuma J."/>
        </authorList>
    </citation>
    <scope>NUCLEOTIDE SEQUENCE [LARGE SCALE GENOMIC DNA]</scope>
    <source>
        <strain evidence="5 6">AU3139</strain>
    </source>
</reference>
<gene>
    <name evidence="5" type="ORF">CAL23_11910</name>
</gene>
<comment type="caution">
    <text evidence="5">The sequence shown here is derived from an EMBL/GenBank/DDBJ whole genome shotgun (WGS) entry which is preliminary data.</text>
</comment>
<dbReference type="SMART" id="SM00895">
    <property type="entry name" value="FCD"/>
    <property type="match status" value="1"/>
</dbReference>
<keyword evidence="2" id="KW-0238">DNA-binding</keyword>
<evidence type="ECO:0000313" key="5">
    <source>
        <dbReference type="EMBL" id="OZI78535.1"/>
    </source>
</evidence>
<dbReference type="EMBL" id="NEVV01000002">
    <property type="protein sequence ID" value="OZI78535.1"/>
    <property type="molecule type" value="Genomic_DNA"/>
</dbReference>
<proteinExistence type="predicted"/>
<name>A0ABX4FHT6_9BORD</name>
<dbReference type="PANTHER" id="PTHR43537">
    <property type="entry name" value="TRANSCRIPTIONAL REGULATOR, GNTR FAMILY"/>
    <property type="match status" value="1"/>
</dbReference>
<evidence type="ECO:0000313" key="6">
    <source>
        <dbReference type="Proteomes" id="UP000216524"/>
    </source>
</evidence>
<evidence type="ECO:0000256" key="3">
    <source>
        <dbReference type="ARBA" id="ARBA00023163"/>
    </source>
</evidence>
<evidence type="ECO:0000256" key="2">
    <source>
        <dbReference type="ARBA" id="ARBA00023125"/>
    </source>
</evidence>
<keyword evidence="3" id="KW-0804">Transcription</keyword>
<dbReference type="InterPro" id="IPR011711">
    <property type="entry name" value="GntR_C"/>
</dbReference>
<keyword evidence="6" id="KW-1185">Reference proteome</keyword>
<organism evidence="5 6">
    <name type="scientific">Bordetella genomosp. 6</name>
    <dbReference type="NCBI Taxonomy" id="463024"/>
    <lineage>
        <taxon>Bacteria</taxon>
        <taxon>Pseudomonadati</taxon>
        <taxon>Pseudomonadota</taxon>
        <taxon>Betaproteobacteria</taxon>
        <taxon>Burkholderiales</taxon>
        <taxon>Alcaligenaceae</taxon>
        <taxon>Bordetella</taxon>
    </lineage>
</organism>
<dbReference type="PANTHER" id="PTHR43537:SF39">
    <property type="entry name" value="HTH-TYPE TRANSCRIPTIONAL REGULATOR MCBR"/>
    <property type="match status" value="1"/>
</dbReference>
<dbReference type="Pfam" id="PF00392">
    <property type="entry name" value="GntR"/>
    <property type="match status" value="1"/>
</dbReference>
<dbReference type="InterPro" id="IPR008920">
    <property type="entry name" value="TF_FadR/GntR_C"/>
</dbReference>
<dbReference type="Gene3D" id="1.10.10.10">
    <property type="entry name" value="Winged helix-like DNA-binding domain superfamily/Winged helix DNA-binding domain"/>
    <property type="match status" value="1"/>
</dbReference>
<protein>
    <submittedName>
        <fullName evidence="5">GntR family transcriptional regulator</fullName>
    </submittedName>
</protein>
<dbReference type="Pfam" id="PF07729">
    <property type="entry name" value="FCD"/>
    <property type="match status" value="1"/>
</dbReference>
<keyword evidence="1" id="KW-0805">Transcription regulation</keyword>
<dbReference type="InterPro" id="IPR000524">
    <property type="entry name" value="Tscrpt_reg_HTH_GntR"/>
</dbReference>
<accession>A0ABX4FHT6</accession>
<dbReference type="SUPFAM" id="SSF48008">
    <property type="entry name" value="GntR ligand-binding domain-like"/>
    <property type="match status" value="1"/>
</dbReference>
<evidence type="ECO:0000259" key="4">
    <source>
        <dbReference type="PROSITE" id="PS50949"/>
    </source>
</evidence>
<evidence type="ECO:0000256" key="1">
    <source>
        <dbReference type="ARBA" id="ARBA00023015"/>
    </source>
</evidence>
<dbReference type="Proteomes" id="UP000216524">
    <property type="component" value="Unassembled WGS sequence"/>
</dbReference>
<dbReference type="RefSeq" id="WP_033459810.1">
    <property type="nucleotide sequence ID" value="NZ_NEVV01000002.1"/>
</dbReference>
<dbReference type="SMART" id="SM00345">
    <property type="entry name" value="HTH_GNTR"/>
    <property type="match status" value="1"/>
</dbReference>
<dbReference type="SUPFAM" id="SSF46785">
    <property type="entry name" value="Winged helix' DNA-binding domain"/>
    <property type="match status" value="1"/>
</dbReference>